<protein>
    <recommendedName>
        <fullName evidence="4">Flagellar assembly factor FliW</fullName>
    </recommendedName>
</protein>
<dbReference type="PANTHER" id="PTHR39190:SF1">
    <property type="entry name" value="FLAGELLAR ASSEMBLY FACTOR FLIW"/>
    <property type="match status" value="1"/>
</dbReference>
<keyword evidence="2 4" id="KW-1005">Bacterial flagellum biogenesis</keyword>
<sequence length="145" mass="16434">MKIQTRYYGEQEINAEEILSFPGGLPGFEKNKQFILQPFGEAFSVLQSIDERNAAFIVTSPFLFFDHFSVNLSDKVVRQLEIESDEDVSVWVIVTVQTPFSKSTANLKAPVIINTTQKLGKQYISDFSSYSVTEPLAQSKTWKRA</sequence>
<dbReference type="GO" id="GO:0006417">
    <property type="term" value="P:regulation of translation"/>
    <property type="evidence" value="ECO:0007669"/>
    <property type="project" value="UniProtKB-KW"/>
</dbReference>
<proteinExistence type="inferred from homology"/>
<evidence type="ECO:0000313" key="5">
    <source>
        <dbReference type="EMBL" id="TGA95869.1"/>
    </source>
</evidence>
<dbReference type="RefSeq" id="WP_135350050.1">
    <property type="nucleotide sequence ID" value="NZ_SRJD01000036.1"/>
</dbReference>
<keyword evidence="4" id="KW-0143">Chaperone</keyword>
<organism evidence="5 6">
    <name type="scientific">Sporolactobacillus shoreae</name>
    <dbReference type="NCBI Taxonomy" id="1465501"/>
    <lineage>
        <taxon>Bacteria</taxon>
        <taxon>Bacillati</taxon>
        <taxon>Bacillota</taxon>
        <taxon>Bacilli</taxon>
        <taxon>Bacillales</taxon>
        <taxon>Sporolactobacillaceae</taxon>
        <taxon>Sporolactobacillus</taxon>
    </lineage>
</organism>
<dbReference type="Pfam" id="PF02623">
    <property type="entry name" value="FliW"/>
    <property type="match status" value="1"/>
</dbReference>
<dbReference type="SUPFAM" id="SSF141457">
    <property type="entry name" value="BH3618-like"/>
    <property type="match status" value="1"/>
</dbReference>
<keyword evidence="6" id="KW-1185">Reference proteome</keyword>
<dbReference type="NCBIfam" id="NF009793">
    <property type="entry name" value="PRK13285.1-1"/>
    <property type="match status" value="1"/>
</dbReference>
<dbReference type="InterPro" id="IPR024046">
    <property type="entry name" value="Flagellar_assmbl_FliW_dom_sf"/>
</dbReference>
<dbReference type="Gene3D" id="2.30.290.10">
    <property type="entry name" value="BH3618-like"/>
    <property type="match status" value="1"/>
</dbReference>
<dbReference type="OrthoDB" id="9801235at2"/>
<evidence type="ECO:0000256" key="1">
    <source>
        <dbReference type="ARBA" id="ARBA00022490"/>
    </source>
</evidence>
<keyword evidence="5" id="KW-0969">Cilium</keyword>
<dbReference type="AlphaFoldDB" id="A0A4Z0GHC3"/>
<keyword evidence="3 4" id="KW-0810">Translation regulation</keyword>
<evidence type="ECO:0000313" key="6">
    <source>
        <dbReference type="Proteomes" id="UP000298347"/>
    </source>
</evidence>
<keyword evidence="1 4" id="KW-0963">Cytoplasm</keyword>
<gene>
    <name evidence="4" type="primary">fliW</name>
    <name evidence="5" type="ORF">E4665_17305</name>
</gene>
<dbReference type="InterPro" id="IPR003775">
    <property type="entry name" value="Flagellar_assembly_factor_FliW"/>
</dbReference>
<evidence type="ECO:0000256" key="3">
    <source>
        <dbReference type="ARBA" id="ARBA00022845"/>
    </source>
</evidence>
<comment type="function">
    <text evidence="4">Acts as an anti-CsrA protein, binds CsrA and prevents it from repressing translation of its target genes, one of which is flagellin. Binds to flagellin and participates in the assembly of the flagellum.</text>
</comment>
<dbReference type="HAMAP" id="MF_01185">
    <property type="entry name" value="FliW"/>
    <property type="match status" value="1"/>
</dbReference>
<keyword evidence="5" id="KW-0966">Cell projection</keyword>
<dbReference type="GO" id="GO:0044780">
    <property type="term" value="P:bacterial-type flagellum assembly"/>
    <property type="evidence" value="ECO:0007669"/>
    <property type="project" value="UniProtKB-UniRule"/>
</dbReference>
<comment type="caution">
    <text evidence="5">The sequence shown here is derived from an EMBL/GenBank/DDBJ whole genome shotgun (WGS) entry which is preliminary data.</text>
</comment>
<name>A0A4Z0GHC3_9BACL</name>
<comment type="similarity">
    <text evidence="4">Belongs to the FliW family.</text>
</comment>
<accession>A0A4Z0GHC3</accession>
<reference evidence="5 6" key="1">
    <citation type="journal article" date="2015" name="Int. J. Syst. Evol. Microbiol.">
        <title>Sporolactobacillus shoreae sp. nov. and Sporolactobacillus spathodeae sp. nov., two spore-forming lactic acid bacteria isolated from tree barks in Thailand.</title>
        <authorList>
            <person name="Thamacharoensuk T."/>
            <person name="Kitahara M."/>
            <person name="Ohkuma M."/>
            <person name="Thongchul N."/>
            <person name="Tanasupawat S."/>
        </authorList>
    </citation>
    <scope>NUCLEOTIDE SEQUENCE [LARGE SCALE GENOMIC DNA]</scope>
    <source>
        <strain evidence="5 6">BK92</strain>
    </source>
</reference>
<comment type="subunit">
    <text evidence="4">Interacts with translational regulator CsrA and flagellin(s).</text>
</comment>
<comment type="subcellular location">
    <subcellularLocation>
        <location evidence="4">Cytoplasm</location>
    </subcellularLocation>
</comment>
<keyword evidence="5" id="KW-0282">Flagellum</keyword>
<evidence type="ECO:0000256" key="2">
    <source>
        <dbReference type="ARBA" id="ARBA00022795"/>
    </source>
</evidence>
<dbReference type="PANTHER" id="PTHR39190">
    <property type="entry name" value="FLAGELLAR ASSEMBLY FACTOR FLIW"/>
    <property type="match status" value="1"/>
</dbReference>
<dbReference type="GO" id="GO:0005737">
    <property type="term" value="C:cytoplasm"/>
    <property type="evidence" value="ECO:0007669"/>
    <property type="project" value="UniProtKB-SubCell"/>
</dbReference>
<dbReference type="Proteomes" id="UP000298347">
    <property type="component" value="Unassembled WGS sequence"/>
</dbReference>
<evidence type="ECO:0000256" key="4">
    <source>
        <dbReference type="HAMAP-Rule" id="MF_01185"/>
    </source>
</evidence>
<dbReference type="EMBL" id="SRJD01000036">
    <property type="protein sequence ID" value="TGA95869.1"/>
    <property type="molecule type" value="Genomic_DNA"/>
</dbReference>